<feature type="region of interest" description="Disordered" evidence="10">
    <location>
        <begin position="1"/>
        <end position="68"/>
    </location>
</feature>
<keyword evidence="9" id="KW-0131">Cell cycle</keyword>
<feature type="domain" description="Trigger factor ribosome-binding bacterial" evidence="11">
    <location>
        <begin position="67"/>
        <end position="200"/>
    </location>
</feature>
<comment type="domain">
    <text evidence="9">Consists of 3 domains; the N-terminus binds the ribosome, the middle domain has PPIase activity, while the C-terminus has intrinsic chaperone activity on its own.</text>
</comment>
<evidence type="ECO:0000313" key="13">
    <source>
        <dbReference type="EMBL" id="SEC47524.1"/>
    </source>
</evidence>
<keyword evidence="9" id="KW-0963">Cytoplasm</keyword>
<evidence type="ECO:0000256" key="3">
    <source>
        <dbReference type="ARBA" id="ARBA00013194"/>
    </source>
</evidence>
<dbReference type="Gene3D" id="1.10.3120.10">
    <property type="entry name" value="Trigger factor, C-terminal domain"/>
    <property type="match status" value="1"/>
</dbReference>
<evidence type="ECO:0000256" key="1">
    <source>
        <dbReference type="ARBA" id="ARBA00000971"/>
    </source>
</evidence>
<dbReference type="GO" id="GO:0005737">
    <property type="term" value="C:cytoplasm"/>
    <property type="evidence" value="ECO:0007669"/>
    <property type="project" value="UniProtKB-SubCell"/>
</dbReference>
<keyword evidence="9" id="KW-0132">Cell division</keyword>
<evidence type="ECO:0000313" key="14">
    <source>
        <dbReference type="Proteomes" id="UP000182409"/>
    </source>
</evidence>
<dbReference type="InterPro" id="IPR008881">
    <property type="entry name" value="Trigger_fac_ribosome-bd_bac"/>
</dbReference>
<dbReference type="AlphaFoldDB" id="A0A1H4SU48"/>
<protein>
    <recommendedName>
        <fullName evidence="4 9">Trigger factor</fullName>
        <shortName evidence="9">TF</shortName>
        <ecNumber evidence="3 9">5.2.1.8</ecNumber>
    </recommendedName>
    <alternativeName>
        <fullName evidence="8 9">PPIase</fullName>
    </alternativeName>
</protein>
<evidence type="ECO:0000256" key="7">
    <source>
        <dbReference type="ARBA" id="ARBA00023235"/>
    </source>
</evidence>
<comment type="catalytic activity">
    <reaction evidence="1 9">
        <text>[protein]-peptidylproline (omega=180) = [protein]-peptidylproline (omega=0)</text>
        <dbReference type="Rhea" id="RHEA:16237"/>
        <dbReference type="Rhea" id="RHEA-COMP:10747"/>
        <dbReference type="Rhea" id="RHEA-COMP:10748"/>
        <dbReference type="ChEBI" id="CHEBI:83833"/>
        <dbReference type="ChEBI" id="CHEBI:83834"/>
        <dbReference type="EC" id="5.2.1.8"/>
    </reaction>
</comment>
<dbReference type="InterPro" id="IPR027304">
    <property type="entry name" value="Trigger_fact/SurA_dom_sf"/>
</dbReference>
<comment type="subcellular location">
    <subcellularLocation>
        <location evidence="9">Cytoplasm</location>
    </subcellularLocation>
    <text evidence="9">About half TF is bound to the ribosome near the polypeptide exit tunnel while the other half is free in the cytoplasm.</text>
</comment>
<evidence type="ECO:0000256" key="9">
    <source>
        <dbReference type="HAMAP-Rule" id="MF_00303"/>
    </source>
</evidence>
<dbReference type="PANTHER" id="PTHR30560:SF3">
    <property type="entry name" value="TRIGGER FACTOR-LIKE PROTEIN TIG, CHLOROPLASTIC"/>
    <property type="match status" value="1"/>
</dbReference>
<evidence type="ECO:0000256" key="10">
    <source>
        <dbReference type="SAM" id="MobiDB-lite"/>
    </source>
</evidence>
<evidence type="ECO:0000256" key="6">
    <source>
        <dbReference type="ARBA" id="ARBA00023186"/>
    </source>
</evidence>
<dbReference type="GO" id="GO:0003755">
    <property type="term" value="F:peptidyl-prolyl cis-trans isomerase activity"/>
    <property type="evidence" value="ECO:0007669"/>
    <property type="project" value="UniProtKB-UniRule"/>
</dbReference>
<dbReference type="GO" id="GO:0043335">
    <property type="term" value="P:protein unfolding"/>
    <property type="evidence" value="ECO:0007669"/>
    <property type="project" value="TreeGrafter"/>
</dbReference>
<comment type="similarity">
    <text evidence="2 9">Belongs to the FKBP-type PPIase family. Tig subfamily.</text>
</comment>
<dbReference type="PANTHER" id="PTHR30560">
    <property type="entry name" value="TRIGGER FACTOR CHAPERONE AND PEPTIDYL-PROLYL CIS/TRANS ISOMERASE"/>
    <property type="match status" value="1"/>
</dbReference>
<evidence type="ECO:0000259" key="12">
    <source>
        <dbReference type="Pfam" id="PF05698"/>
    </source>
</evidence>
<keyword evidence="7 9" id="KW-0413">Isomerase</keyword>
<proteinExistence type="inferred from homology"/>
<dbReference type="InterPro" id="IPR005215">
    <property type="entry name" value="Trig_fac"/>
</dbReference>
<name>A0A1H4SU48_9BACT</name>
<dbReference type="GO" id="GO:0044183">
    <property type="term" value="F:protein folding chaperone"/>
    <property type="evidence" value="ECO:0007669"/>
    <property type="project" value="TreeGrafter"/>
</dbReference>
<dbReference type="InterPro" id="IPR037041">
    <property type="entry name" value="Trigger_fac_C_sf"/>
</dbReference>
<keyword evidence="6 9" id="KW-0143">Chaperone</keyword>
<dbReference type="GO" id="GO:0051301">
    <property type="term" value="P:cell division"/>
    <property type="evidence" value="ECO:0007669"/>
    <property type="project" value="UniProtKB-KW"/>
</dbReference>
<dbReference type="InterPro" id="IPR008880">
    <property type="entry name" value="Trigger_fac_C"/>
</dbReference>
<reference evidence="13 14" key="1">
    <citation type="submission" date="2016-10" db="EMBL/GenBank/DDBJ databases">
        <authorList>
            <person name="de Groot N.N."/>
        </authorList>
    </citation>
    <scope>NUCLEOTIDE SEQUENCE [LARGE SCALE GENOMIC DNA]</scope>
    <source>
        <strain evidence="13 14">AB35.6</strain>
    </source>
</reference>
<feature type="compositionally biased region" description="Low complexity" evidence="10">
    <location>
        <begin position="26"/>
        <end position="40"/>
    </location>
</feature>
<dbReference type="InterPro" id="IPR046357">
    <property type="entry name" value="PPIase_dom_sf"/>
</dbReference>
<evidence type="ECO:0000256" key="2">
    <source>
        <dbReference type="ARBA" id="ARBA00005464"/>
    </source>
</evidence>
<feature type="compositionally biased region" description="Basic and acidic residues" evidence="10">
    <location>
        <begin position="41"/>
        <end position="59"/>
    </location>
</feature>
<dbReference type="GO" id="GO:0051083">
    <property type="term" value="P:'de novo' cotranslational protein folding"/>
    <property type="evidence" value="ECO:0007669"/>
    <property type="project" value="TreeGrafter"/>
</dbReference>
<gene>
    <name evidence="9" type="primary">tig</name>
    <name evidence="13" type="ORF">SAMN05443244_3551</name>
</gene>
<dbReference type="NCBIfam" id="TIGR00115">
    <property type="entry name" value="tig"/>
    <property type="match status" value="1"/>
</dbReference>
<dbReference type="Gene3D" id="3.10.50.40">
    <property type="match status" value="1"/>
</dbReference>
<evidence type="ECO:0000256" key="4">
    <source>
        <dbReference type="ARBA" id="ARBA00016902"/>
    </source>
</evidence>
<dbReference type="GO" id="GO:0043022">
    <property type="term" value="F:ribosome binding"/>
    <property type="evidence" value="ECO:0007669"/>
    <property type="project" value="TreeGrafter"/>
</dbReference>
<dbReference type="SUPFAM" id="SSF109998">
    <property type="entry name" value="Triger factor/SurA peptide-binding domain-like"/>
    <property type="match status" value="1"/>
</dbReference>
<comment type="function">
    <text evidence="9">Involved in protein export. Acts as a chaperone by maintaining the newly synthesized protein in an open conformation. Functions as a peptidyl-prolyl cis-trans isomerase.</text>
</comment>
<feature type="domain" description="Trigger factor C-terminal" evidence="12">
    <location>
        <begin position="329"/>
        <end position="483"/>
    </location>
</feature>
<dbReference type="EC" id="5.2.1.8" evidence="3 9"/>
<organism evidence="13 14">
    <name type="scientific">Terriglobus roseus</name>
    <dbReference type="NCBI Taxonomy" id="392734"/>
    <lineage>
        <taxon>Bacteria</taxon>
        <taxon>Pseudomonadati</taxon>
        <taxon>Acidobacteriota</taxon>
        <taxon>Terriglobia</taxon>
        <taxon>Terriglobales</taxon>
        <taxon>Acidobacteriaceae</taxon>
        <taxon>Terriglobus</taxon>
    </lineage>
</organism>
<dbReference type="Pfam" id="PF05698">
    <property type="entry name" value="Trigger_C"/>
    <property type="match status" value="1"/>
</dbReference>
<evidence type="ECO:0000256" key="8">
    <source>
        <dbReference type="ARBA" id="ARBA00029986"/>
    </source>
</evidence>
<dbReference type="Proteomes" id="UP000182409">
    <property type="component" value="Unassembled WGS sequence"/>
</dbReference>
<evidence type="ECO:0000256" key="5">
    <source>
        <dbReference type="ARBA" id="ARBA00023110"/>
    </source>
</evidence>
<dbReference type="EMBL" id="FNSD01000001">
    <property type="protein sequence ID" value="SEC47524.1"/>
    <property type="molecule type" value="Genomic_DNA"/>
</dbReference>
<dbReference type="PIRSF" id="PIRSF003095">
    <property type="entry name" value="Trigger_factor"/>
    <property type="match status" value="1"/>
</dbReference>
<dbReference type="Pfam" id="PF05697">
    <property type="entry name" value="Trigger_N"/>
    <property type="match status" value="1"/>
</dbReference>
<keyword evidence="5 9" id="KW-0697">Rotamase</keyword>
<dbReference type="InterPro" id="IPR036611">
    <property type="entry name" value="Trigger_fac_ribosome-bd_sf"/>
</dbReference>
<evidence type="ECO:0000259" key="11">
    <source>
        <dbReference type="Pfam" id="PF05697"/>
    </source>
</evidence>
<dbReference type="SUPFAM" id="SSF54534">
    <property type="entry name" value="FKBP-like"/>
    <property type="match status" value="1"/>
</dbReference>
<dbReference type="SUPFAM" id="SSF102735">
    <property type="entry name" value="Trigger factor ribosome-binding domain"/>
    <property type="match status" value="1"/>
</dbReference>
<dbReference type="HAMAP" id="MF_00303">
    <property type="entry name" value="Trigger_factor_Tig"/>
    <property type="match status" value="1"/>
</dbReference>
<dbReference type="Gene3D" id="3.30.70.1050">
    <property type="entry name" value="Trigger factor ribosome-binding domain"/>
    <property type="match status" value="1"/>
</dbReference>
<accession>A0A1H4SU48</accession>
<dbReference type="GO" id="GO:0015031">
    <property type="term" value="P:protein transport"/>
    <property type="evidence" value="ECO:0007669"/>
    <property type="project" value="UniProtKB-UniRule"/>
</dbReference>
<sequence>MTARGEPVAARRRDPPRRHPILTPNETVEAAAETTPAEQTELTHDHSHEGHDHSHEGHVHRPPFNPELTRSVSVEASAEEVSKAYSKVIKRYSKLARIPGFRPGKVPEATIRNRFAKDIRQEVLESLVQERFVAEIKAQGLNPISEPQLSELFCEDGQPLRFRAQFETAPTVDVAGYDTVTVEKPNVALEEAEYEAEMDRVLDSHATIEPVEEDRPLADGDWAEISFTGARRKAEGDTSEHEADEIDGQDVMVEIGGKNTLPAFNDALRGQSKGSEFELEVSYPSDFGDVRLAGITVDYKVTVNGIKRKVYPEKNDEFAKQLGEYETWADFEAGLRENATAGKKQQAENEAKGKLVDALVEKFQFPVPESFVNQQIDVRLDRGLRALAQQGMTREQMQTLDFPRLREAQRDEAVKEVKASLILDKIAAEMNVEVKEDDIERELMIMSLQTREPLETLRTRMNNDGTVGRMREQMRREATATALYEKLA</sequence>